<feature type="domain" description="Aftiphilin clathrin-binding box" evidence="2">
    <location>
        <begin position="656"/>
        <end position="716"/>
    </location>
</feature>
<name>A0A0L0BZ15_LUCCU</name>
<dbReference type="PANTHER" id="PTHR16156">
    <property type="entry name" value="AFTIPHILIN A-RELATED"/>
    <property type="match status" value="1"/>
</dbReference>
<gene>
    <name evidence="3" type="ORF">FF38_09620</name>
</gene>
<dbReference type="GO" id="GO:0030121">
    <property type="term" value="C:AP-1 adaptor complex"/>
    <property type="evidence" value="ECO:0007669"/>
    <property type="project" value="TreeGrafter"/>
</dbReference>
<evidence type="ECO:0000259" key="2">
    <source>
        <dbReference type="Pfam" id="PF15045"/>
    </source>
</evidence>
<sequence length="1364" mass="150448">VVIDLKMVNVPPIPPLLCSTPPPIDFGEDDEDVDVLPPTLDGVVDDDFGDFLTVDDANTNEPLPSPRPPSECDLPAVSIYDGIIPPPEDNLKNLATIPSSSTPPATPGGNKISKDSKNATKTINITEAFNFEVKNTYEDETKEEETKSTDDQPNTEGLQIETNNFEKEYSQMESTDKFNNLTANPGLSKNIKDLTIETSDVEVKCNSNKTNLNCMQNMVSIEDIEDDLSDDELYSPKTPKNFIETDNLNDYFKIEEIKTTSTMENLTKVDSKDVDAKSLDSLDNNESASTGNDNDNEFKSFSSNSFIQNNYDIPPPLQDDTNSIDDDDFGDFADFQDFSTSVTPAETQYFVNNTVPVSDINSKQQHNDDLEFNGFNDFNNYNTTKETTKNVNSNKEKQEDVEENNTLTYFKAEEGDEFEQFTSQSNTLPDSLEECSKQNALANEIKTQEIPQDTTTEVNISEDFNEENKKSSHLDNSFGDFNSVNKEHDNNEDDFGNFAEFSKPTQNLLNANNEVLKNTEEPKESSPDILNVDEEFDDFADFESHEVNPKTEPTLTKEASTFNNNVTKVNDVEEDDDDFGDFNTAQPITPTASSLALTKTSQNITAATAAPPPTHNLNERISKILQLMFTPAKIQAADESVDKPKTEKIQDIPFTSIDAAKALEYQWLNSDTRHSFIRALGIDSRNILFGENWNPSLPRFAANLSFNPLKPMKPVQSSNNTADSNAMLEPIPIIISESTKTLEVTGSVKNESFDLDWKPTSTQEQTTEAFKESTVTSVAQSLTPTTSVHSVANEPPPAEPVSLTIFENPLDNEDKFSKTPPISEMESVPNFSSPLPSNNLDLEASQNAGNLDDFDIKDIEENLKNTLNINEVVVTSTFTGSFKETHIYTPPKTNDFEAKSTTAASTTSSSPTKVSPIDFDYEKAAMGVIINETVVKKEYRDVEYNPPFSMESLSKSVTNKSEIFEANYHNSINTNNILSTAETDVAIEDEQESSDDFSEFQSVPSEINMPTANPLAVSNTKPLEVPKPTTVSHGGMILSPAILIPQAISLEQQKPKIEWGDSTATINPEELARIEELFPEPKSLKSSNGSNSSQKSTPTHQVASTPSISAAVANKELEGNHNDDDDDWSDFVSVTVTNNASANRLANNNNILAKSPAGSPFKQRSPVVNHKMPPATHHNNSNNDDEWSDFVSSAPPTQQPASYRVPQFNSGAWQNANFYNNPLSMYHKGPLNVPSAAAAINPTQKSLYNNNNNYNISQQPYQIANNLPSFNPGNIQQMQQQPHNNVYQQQIHVMQNFSTAPVPTPERLSAAANASKSNQFQSIGSAKVAPSIALIPDLGFVAPAIPTHTSFINSLPKPSINTKK</sequence>
<evidence type="ECO:0000256" key="1">
    <source>
        <dbReference type="SAM" id="MobiDB-lite"/>
    </source>
</evidence>
<dbReference type="GO" id="GO:0030276">
    <property type="term" value="F:clathrin binding"/>
    <property type="evidence" value="ECO:0007669"/>
    <property type="project" value="InterPro"/>
</dbReference>
<feature type="region of interest" description="Disordered" evidence="1">
    <location>
        <begin position="1080"/>
        <end position="1106"/>
    </location>
</feature>
<feature type="compositionally biased region" description="Low complexity" evidence="1">
    <location>
        <begin position="900"/>
        <end position="912"/>
    </location>
</feature>
<feature type="non-terminal residue" evidence="3">
    <location>
        <position position="1"/>
    </location>
</feature>
<dbReference type="EMBL" id="JRES01001133">
    <property type="protein sequence ID" value="KNC25255.1"/>
    <property type="molecule type" value="Genomic_DNA"/>
</dbReference>
<feature type="compositionally biased region" description="Polar residues" evidence="1">
    <location>
        <begin position="281"/>
        <end position="311"/>
    </location>
</feature>
<dbReference type="Proteomes" id="UP000037069">
    <property type="component" value="Unassembled WGS sequence"/>
</dbReference>
<reference evidence="3 4" key="1">
    <citation type="journal article" date="2015" name="Nat. Commun.">
        <title>Lucilia cuprina genome unlocks parasitic fly biology to underpin future interventions.</title>
        <authorList>
            <person name="Anstead C.A."/>
            <person name="Korhonen P.K."/>
            <person name="Young N.D."/>
            <person name="Hall R.S."/>
            <person name="Jex A.R."/>
            <person name="Murali S.C."/>
            <person name="Hughes D.S."/>
            <person name="Lee S.F."/>
            <person name="Perry T."/>
            <person name="Stroehlein A.J."/>
            <person name="Ansell B.R."/>
            <person name="Breugelmans B."/>
            <person name="Hofmann A."/>
            <person name="Qu J."/>
            <person name="Dugan S."/>
            <person name="Lee S.L."/>
            <person name="Chao H."/>
            <person name="Dinh H."/>
            <person name="Han Y."/>
            <person name="Doddapaneni H.V."/>
            <person name="Worley K.C."/>
            <person name="Muzny D.M."/>
            <person name="Ioannidis P."/>
            <person name="Waterhouse R.M."/>
            <person name="Zdobnov E.M."/>
            <person name="James P.J."/>
            <person name="Bagnall N.H."/>
            <person name="Kotze A.C."/>
            <person name="Gibbs R.A."/>
            <person name="Richards S."/>
            <person name="Batterham P."/>
            <person name="Gasser R.B."/>
        </authorList>
    </citation>
    <scope>NUCLEOTIDE SEQUENCE [LARGE SCALE GENOMIC DNA]</scope>
    <source>
        <strain evidence="3 4">LS</strain>
        <tissue evidence="3">Full body</tissue>
    </source>
</reference>
<dbReference type="OrthoDB" id="5917212at2759"/>
<dbReference type="OMA" id="FKETHIY"/>
<dbReference type="PANTHER" id="PTHR16156:SF10">
    <property type="entry name" value="AFTIPHILIN-RELATED"/>
    <property type="match status" value="1"/>
</dbReference>
<keyword evidence="4" id="KW-1185">Reference proteome</keyword>
<feature type="region of interest" description="Disordered" evidence="1">
    <location>
        <begin position="893"/>
        <end position="913"/>
    </location>
</feature>
<evidence type="ECO:0000313" key="3">
    <source>
        <dbReference type="EMBL" id="KNC25255.1"/>
    </source>
</evidence>
<dbReference type="Pfam" id="PF15045">
    <property type="entry name" value="Clathrin_bdg"/>
    <property type="match status" value="1"/>
</dbReference>
<dbReference type="InterPro" id="IPR046359">
    <property type="entry name" value="Aftin-like"/>
</dbReference>
<feature type="region of interest" description="Disordered" evidence="1">
    <location>
        <begin position="134"/>
        <end position="157"/>
    </location>
</feature>
<proteinExistence type="predicted"/>
<feature type="region of interest" description="Disordered" evidence="1">
    <location>
        <begin position="279"/>
        <end position="330"/>
    </location>
</feature>
<feature type="compositionally biased region" description="Polar residues" evidence="1">
    <location>
        <begin position="1190"/>
        <end position="1202"/>
    </location>
</feature>
<feature type="compositionally biased region" description="Polar residues" evidence="1">
    <location>
        <begin position="1097"/>
        <end position="1106"/>
    </location>
</feature>
<dbReference type="GO" id="GO:0032588">
    <property type="term" value="C:trans-Golgi network membrane"/>
    <property type="evidence" value="ECO:0007669"/>
    <property type="project" value="InterPro"/>
</dbReference>
<evidence type="ECO:0000313" key="4">
    <source>
        <dbReference type="Proteomes" id="UP000037069"/>
    </source>
</evidence>
<feature type="compositionally biased region" description="Low complexity" evidence="1">
    <location>
        <begin position="1084"/>
        <end position="1096"/>
    </location>
</feature>
<feature type="region of interest" description="Disordered" evidence="1">
    <location>
        <begin position="1151"/>
        <end position="1202"/>
    </location>
</feature>
<accession>A0A0L0BZ15</accession>
<comment type="caution">
    <text evidence="3">The sequence shown here is derived from an EMBL/GenBank/DDBJ whole genome shotgun (WGS) entry which is preliminary data.</text>
</comment>
<organism evidence="3 4">
    <name type="scientific">Lucilia cuprina</name>
    <name type="common">Green bottle fly</name>
    <name type="synonym">Australian sheep blowfly</name>
    <dbReference type="NCBI Taxonomy" id="7375"/>
    <lineage>
        <taxon>Eukaryota</taxon>
        <taxon>Metazoa</taxon>
        <taxon>Ecdysozoa</taxon>
        <taxon>Arthropoda</taxon>
        <taxon>Hexapoda</taxon>
        <taxon>Insecta</taxon>
        <taxon>Pterygota</taxon>
        <taxon>Neoptera</taxon>
        <taxon>Endopterygota</taxon>
        <taxon>Diptera</taxon>
        <taxon>Brachycera</taxon>
        <taxon>Muscomorpha</taxon>
        <taxon>Oestroidea</taxon>
        <taxon>Calliphoridae</taxon>
        <taxon>Luciliinae</taxon>
        <taxon>Lucilia</taxon>
    </lineage>
</organism>
<feature type="region of interest" description="Disordered" evidence="1">
    <location>
        <begin position="99"/>
        <end position="118"/>
    </location>
</feature>
<dbReference type="InterPro" id="IPR029205">
    <property type="entry name" value="Clathrin-bd"/>
</dbReference>
<feature type="compositionally biased region" description="Basic and acidic residues" evidence="1">
    <location>
        <begin position="135"/>
        <end position="150"/>
    </location>
</feature>
<protein>
    <recommendedName>
        <fullName evidence="2">Aftiphilin clathrin-binding box domain-containing protein</fullName>
    </recommendedName>
</protein>
<dbReference type="STRING" id="7375.A0A0L0BZ15"/>